<dbReference type="AlphaFoldDB" id="A0A152A3X5"/>
<protein>
    <submittedName>
        <fullName evidence="14">Cytochrome P450 family protein</fullName>
    </submittedName>
</protein>
<evidence type="ECO:0000256" key="4">
    <source>
        <dbReference type="ARBA" id="ARBA00022617"/>
    </source>
</evidence>
<dbReference type="SUPFAM" id="SSF48264">
    <property type="entry name" value="Cytochrome P450"/>
    <property type="match status" value="1"/>
</dbReference>
<organism evidence="14 15">
    <name type="scientific">Tieghemostelium lacteum</name>
    <name type="common">Slime mold</name>
    <name type="synonym">Dictyostelium lacteum</name>
    <dbReference type="NCBI Taxonomy" id="361077"/>
    <lineage>
        <taxon>Eukaryota</taxon>
        <taxon>Amoebozoa</taxon>
        <taxon>Evosea</taxon>
        <taxon>Eumycetozoa</taxon>
        <taxon>Dictyostelia</taxon>
        <taxon>Dictyosteliales</taxon>
        <taxon>Raperosteliaceae</taxon>
        <taxon>Tieghemostelium</taxon>
    </lineage>
</organism>
<dbReference type="STRING" id="361077.A0A152A3X5"/>
<dbReference type="OrthoDB" id="1055148at2759"/>
<evidence type="ECO:0000256" key="1">
    <source>
        <dbReference type="ARBA" id="ARBA00001971"/>
    </source>
</evidence>
<dbReference type="GO" id="GO:0016705">
    <property type="term" value="F:oxidoreductase activity, acting on paired donors, with incorporation or reduction of molecular oxygen"/>
    <property type="evidence" value="ECO:0007669"/>
    <property type="project" value="InterPro"/>
</dbReference>
<sequence>MDFTLLFISIIVFLFILIIKSRSKLDIPGPRGIPVFGNLLQLGKKPHETMLKLYLKYGNVFSLRFGAIDTVILSEPEIIKQAFMQHGDVFNPRFVRKSRKATSNEMNLASSNGEYWKTVRGLVAGDLTASKLKQFETQIQEESDLLCQYFKDISGQCEQPHTFLKMYSLNNVLRFTFSLHYPYDSNSLSVDIIKNIHDYFITVGQAFPQDYIPILYPFFKNSPKKYFDSYNNLFNYIQSVLKDKESTFDKSNPKDLMETLIVAFDKLGLPQSGVSPTCLDILVAGADTTSYSLIFLLMEMLNNPNIQDKLHSELAANFSLSQEISYKDRSKTPYLNACLKEIQRLYPTAPLGVPHITSKDIEFCGYKIPKDTQVLVNIYGTHRSPKIWDQPLLYKPTRFLSEHSQENNSKICIFGFGSRNCVGFNLAEQELYIVAAKLFRRFQFKRPLEALIDTSTDFGLTLGAKDYKCIIEKRIV</sequence>
<keyword evidence="6 12" id="KW-0479">Metal-binding</keyword>
<name>A0A152A3X5_TIELA</name>
<dbReference type="InterPro" id="IPR017972">
    <property type="entry name" value="Cyt_P450_CS"/>
</dbReference>
<evidence type="ECO:0000256" key="5">
    <source>
        <dbReference type="ARBA" id="ARBA00022692"/>
    </source>
</evidence>
<dbReference type="PANTHER" id="PTHR24303">
    <property type="entry name" value="HEME-BINDING MONOOXYGENASE FAMILY"/>
    <property type="match status" value="1"/>
</dbReference>
<evidence type="ECO:0000256" key="10">
    <source>
        <dbReference type="ARBA" id="ARBA00023033"/>
    </source>
</evidence>
<comment type="cofactor">
    <cofactor evidence="1 12">
        <name>heme</name>
        <dbReference type="ChEBI" id="CHEBI:30413"/>
    </cofactor>
</comment>
<evidence type="ECO:0000256" key="13">
    <source>
        <dbReference type="RuleBase" id="RU000461"/>
    </source>
</evidence>
<evidence type="ECO:0000256" key="12">
    <source>
        <dbReference type="PIRSR" id="PIRSR602401-1"/>
    </source>
</evidence>
<dbReference type="GO" id="GO:0004497">
    <property type="term" value="F:monooxygenase activity"/>
    <property type="evidence" value="ECO:0007669"/>
    <property type="project" value="UniProtKB-KW"/>
</dbReference>
<evidence type="ECO:0000313" key="15">
    <source>
        <dbReference type="Proteomes" id="UP000076078"/>
    </source>
</evidence>
<dbReference type="GO" id="GO:0005506">
    <property type="term" value="F:iron ion binding"/>
    <property type="evidence" value="ECO:0007669"/>
    <property type="project" value="InterPro"/>
</dbReference>
<gene>
    <name evidence="14" type="ORF">DLAC_02832</name>
</gene>
<accession>A0A152A3X5</accession>
<dbReference type="GO" id="GO:0016020">
    <property type="term" value="C:membrane"/>
    <property type="evidence" value="ECO:0007669"/>
    <property type="project" value="UniProtKB-SubCell"/>
</dbReference>
<keyword evidence="4 12" id="KW-0349">Heme</keyword>
<dbReference type="InterPro" id="IPR036396">
    <property type="entry name" value="Cyt_P450_sf"/>
</dbReference>
<keyword evidence="11" id="KW-0472">Membrane</keyword>
<evidence type="ECO:0000256" key="7">
    <source>
        <dbReference type="ARBA" id="ARBA00022989"/>
    </source>
</evidence>
<dbReference type="Gene3D" id="1.10.630.10">
    <property type="entry name" value="Cytochrome P450"/>
    <property type="match status" value="1"/>
</dbReference>
<evidence type="ECO:0000256" key="6">
    <source>
        <dbReference type="ARBA" id="ARBA00022723"/>
    </source>
</evidence>
<keyword evidence="10 13" id="KW-0503">Monooxygenase</keyword>
<dbReference type="Pfam" id="PF00067">
    <property type="entry name" value="p450"/>
    <property type="match status" value="1"/>
</dbReference>
<dbReference type="Proteomes" id="UP000076078">
    <property type="component" value="Unassembled WGS sequence"/>
</dbReference>
<dbReference type="PROSITE" id="PS00086">
    <property type="entry name" value="CYTOCHROME_P450"/>
    <property type="match status" value="1"/>
</dbReference>
<dbReference type="GO" id="GO:0020037">
    <property type="term" value="F:heme binding"/>
    <property type="evidence" value="ECO:0007669"/>
    <property type="project" value="InterPro"/>
</dbReference>
<dbReference type="OMA" id="WTLGTLH"/>
<dbReference type="InterPro" id="IPR001128">
    <property type="entry name" value="Cyt_P450"/>
</dbReference>
<comment type="similarity">
    <text evidence="3 13">Belongs to the cytochrome P450 family.</text>
</comment>
<evidence type="ECO:0000256" key="8">
    <source>
        <dbReference type="ARBA" id="ARBA00023002"/>
    </source>
</evidence>
<dbReference type="EMBL" id="LODT01000013">
    <property type="protein sequence ID" value="KYR00785.1"/>
    <property type="molecule type" value="Genomic_DNA"/>
</dbReference>
<comment type="caution">
    <text evidence="14">The sequence shown here is derived from an EMBL/GenBank/DDBJ whole genome shotgun (WGS) entry which is preliminary data.</text>
</comment>
<evidence type="ECO:0000256" key="9">
    <source>
        <dbReference type="ARBA" id="ARBA00023004"/>
    </source>
</evidence>
<keyword evidence="5" id="KW-0812">Transmembrane</keyword>
<proteinExistence type="inferred from homology"/>
<dbReference type="FunFam" id="1.10.630.10:FF:000078">
    <property type="entry name" value="Probable cytochrome P450 515A1"/>
    <property type="match status" value="1"/>
</dbReference>
<evidence type="ECO:0000256" key="3">
    <source>
        <dbReference type="ARBA" id="ARBA00010617"/>
    </source>
</evidence>
<comment type="subcellular location">
    <subcellularLocation>
        <location evidence="2">Membrane</location>
        <topology evidence="2">Single-pass membrane protein</topology>
    </subcellularLocation>
</comment>
<dbReference type="PRINTS" id="PR00385">
    <property type="entry name" value="P450"/>
</dbReference>
<keyword evidence="15" id="KW-1185">Reference proteome</keyword>
<dbReference type="InterPro" id="IPR002401">
    <property type="entry name" value="Cyt_P450_E_grp-I"/>
</dbReference>
<dbReference type="PANTHER" id="PTHR24303:SF31">
    <property type="entry name" value="CYTOCHROME P450 307A1-RELATED"/>
    <property type="match status" value="1"/>
</dbReference>
<keyword evidence="8 13" id="KW-0560">Oxidoreductase</keyword>
<evidence type="ECO:0000313" key="14">
    <source>
        <dbReference type="EMBL" id="KYR00785.1"/>
    </source>
</evidence>
<dbReference type="PRINTS" id="PR00463">
    <property type="entry name" value="EP450I"/>
</dbReference>
<dbReference type="CDD" id="cd20617">
    <property type="entry name" value="CYP1_2-like"/>
    <property type="match status" value="1"/>
</dbReference>
<dbReference type="InParanoid" id="A0A152A3X5"/>
<keyword evidence="7" id="KW-1133">Transmembrane helix</keyword>
<feature type="binding site" description="axial binding residue" evidence="12">
    <location>
        <position position="421"/>
    </location>
    <ligand>
        <name>heme</name>
        <dbReference type="ChEBI" id="CHEBI:30413"/>
    </ligand>
    <ligandPart>
        <name>Fe</name>
        <dbReference type="ChEBI" id="CHEBI:18248"/>
    </ligandPart>
</feature>
<keyword evidence="9 12" id="KW-0408">Iron</keyword>
<evidence type="ECO:0000256" key="2">
    <source>
        <dbReference type="ARBA" id="ARBA00004167"/>
    </source>
</evidence>
<evidence type="ECO:0000256" key="11">
    <source>
        <dbReference type="ARBA" id="ARBA00023136"/>
    </source>
</evidence>
<reference evidence="14 15" key="1">
    <citation type="submission" date="2015-12" db="EMBL/GenBank/DDBJ databases">
        <title>Dictyostelia acquired genes for synthesis and detection of signals that induce cell-type specialization by lateral gene transfer from prokaryotes.</title>
        <authorList>
            <person name="Gloeckner G."/>
            <person name="Schaap P."/>
        </authorList>
    </citation>
    <scope>NUCLEOTIDE SEQUENCE [LARGE SCALE GENOMIC DNA]</scope>
    <source>
        <strain evidence="14 15">TK</strain>
    </source>
</reference>